<name>A0ABY6NZM6_9NOCA</name>
<dbReference type="Gene3D" id="3.30.470.20">
    <property type="entry name" value="ATP-grasp fold, B domain"/>
    <property type="match status" value="1"/>
</dbReference>
<accession>A0ABY6NZM6</accession>
<proteinExistence type="predicted"/>
<gene>
    <name evidence="1" type="ORF">RHODO2019_15760</name>
</gene>
<dbReference type="EMBL" id="CP110615">
    <property type="protein sequence ID" value="UZJ24561.1"/>
    <property type="molecule type" value="Genomic_DNA"/>
</dbReference>
<sequence length="434" mass="47214">MRDAARTVGMLGLLTAVAPVNLLVTGAALLRSAVRPPARQVAAEPRTVLVSGGKMTKALQLARSFHAAGHRVVLVEQGTYRLTGHRFSRAVDRFHVVPAPDAAGYTQALLDIVRAEGVDVYVPVCSPVASYHDAVAKAALSPFCEVVHLDPDELRDVDDKDRFAALAASLGLRVPETHRVTAPAQVAAFDFAATGLTYILKSIAYDPVRRLDLTPLPRPTPAQTLAFAASLPISEDNPWILQELVTGQEYCTHGTVRGGEVQVWACCESSASQLNYAEVDKPAIEEWVRTFCRATGVTGQLSFDVIEEASGEVVAIECNPRTHSAITMFHDHPDLARAYLEDGVGPITPLPGSLPTYWLYQEVWRLATQPGTRRARLRTILAGKDAIFSLDDPLPFLMVHHVHIPWLLVQNLRRGGSWLKIDVNIGKLVEPGGD</sequence>
<reference evidence="1" key="1">
    <citation type="submission" date="2022-10" db="EMBL/GenBank/DDBJ databases">
        <title>Rhodococcus sp.75.</title>
        <authorList>
            <person name="Sun M."/>
        </authorList>
    </citation>
    <scope>NUCLEOTIDE SEQUENCE</scope>
    <source>
        <strain evidence="1">75</strain>
    </source>
</reference>
<evidence type="ECO:0000313" key="1">
    <source>
        <dbReference type="EMBL" id="UZJ24561.1"/>
    </source>
</evidence>
<organism evidence="1 2">
    <name type="scientific">Rhodococcus antarcticus</name>
    <dbReference type="NCBI Taxonomy" id="2987751"/>
    <lineage>
        <taxon>Bacteria</taxon>
        <taxon>Bacillati</taxon>
        <taxon>Actinomycetota</taxon>
        <taxon>Actinomycetes</taxon>
        <taxon>Mycobacteriales</taxon>
        <taxon>Nocardiaceae</taxon>
        <taxon>Rhodococcus</taxon>
    </lineage>
</organism>
<protein>
    <submittedName>
        <fullName evidence="1">ATP-grasp enzyme</fullName>
    </submittedName>
</protein>
<dbReference type="RefSeq" id="WP_265382668.1">
    <property type="nucleotide sequence ID" value="NZ_CP110615.1"/>
</dbReference>
<dbReference type="SUPFAM" id="SSF56059">
    <property type="entry name" value="Glutathione synthetase ATP-binding domain-like"/>
    <property type="match status" value="1"/>
</dbReference>
<dbReference type="Gene3D" id="3.40.50.20">
    <property type="match status" value="1"/>
</dbReference>
<keyword evidence="2" id="KW-1185">Reference proteome</keyword>
<evidence type="ECO:0000313" key="2">
    <source>
        <dbReference type="Proteomes" id="UP001164965"/>
    </source>
</evidence>
<dbReference type="NCBIfam" id="NF005315">
    <property type="entry name" value="PRK06849.1"/>
    <property type="match status" value="1"/>
</dbReference>
<dbReference type="Proteomes" id="UP001164965">
    <property type="component" value="Chromosome"/>
</dbReference>